<accession>X0VLW0</accession>
<evidence type="ECO:0000313" key="1">
    <source>
        <dbReference type="EMBL" id="GAG12187.1"/>
    </source>
</evidence>
<comment type="caution">
    <text evidence="1">The sequence shown here is derived from an EMBL/GenBank/DDBJ whole genome shotgun (WGS) entry which is preliminary data.</text>
</comment>
<name>X0VLW0_9ZZZZ</name>
<proteinExistence type="predicted"/>
<gene>
    <name evidence="1" type="ORF">S01H1_43148</name>
</gene>
<sequence>KISAECIVDCCGLMQNFYHDVQFNISFRDVAIKTQTFMSSFSMLTR</sequence>
<reference evidence="1" key="1">
    <citation type="journal article" date="2014" name="Front. Microbiol.">
        <title>High frequency of phylogenetically diverse reductive dehalogenase-homologous genes in deep subseafloor sedimentary metagenomes.</title>
        <authorList>
            <person name="Kawai M."/>
            <person name="Futagami T."/>
            <person name="Toyoda A."/>
            <person name="Takaki Y."/>
            <person name="Nishi S."/>
            <person name="Hori S."/>
            <person name="Arai W."/>
            <person name="Tsubouchi T."/>
            <person name="Morono Y."/>
            <person name="Uchiyama I."/>
            <person name="Ito T."/>
            <person name="Fujiyama A."/>
            <person name="Inagaki F."/>
            <person name="Takami H."/>
        </authorList>
    </citation>
    <scope>NUCLEOTIDE SEQUENCE</scope>
    <source>
        <strain evidence="1">Expedition CK06-06</strain>
    </source>
</reference>
<protein>
    <submittedName>
        <fullName evidence="1">Uncharacterized protein</fullName>
    </submittedName>
</protein>
<feature type="non-terminal residue" evidence="1">
    <location>
        <position position="1"/>
    </location>
</feature>
<dbReference type="AlphaFoldDB" id="X0VLW0"/>
<organism evidence="1">
    <name type="scientific">marine sediment metagenome</name>
    <dbReference type="NCBI Taxonomy" id="412755"/>
    <lineage>
        <taxon>unclassified sequences</taxon>
        <taxon>metagenomes</taxon>
        <taxon>ecological metagenomes</taxon>
    </lineage>
</organism>
<dbReference type="EMBL" id="BARS01027468">
    <property type="protein sequence ID" value="GAG12187.1"/>
    <property type="molecule type" value="Genomic_DNA"/>
</dbReference>